<evidence type="ECO:0000256" key="4">
    <source>
        <dbReference type="ARBA" id="ARBA00012149"/>
    </source>
</evidence>
<protein>
    <recommendedName>
        <fullName evidence="4">methanethiol S-methyltransferase</fullName>
        <ecNumber evidence="4">2.1.1.334</ecNumber>
    </recommendedName>
</protein>
<evidence type="ECO:0000256" key="6">
    <source>
        <dbReference type="ARBA" id="ARBA00022679"/>
    </source>
</evidence>
<keyword evidence="8 12" id="KW-0812">Transmembrane</keyword>
<feature type="transmembrane region" description="Helical" evidence="12">
    <location>
        <begin position="15"/>
        <end position="43"/>
    </location>
</feature>
<keyword evidence="6" id="KW-0808">Transferase</keyword>
<dbReference type="Gene3D" id="1.20.120.1630">
    <property type="match status" value="1"/>
</dbReference>
<dbReference type="RefSeq" id="WP_174401294.1">
    <property type="nucleotide sequence ID" value="NZ_VBSB01000035.1"/>
</dbReference>
<evidence type="ECO:0000256" key="1">
    <source>
        <dbReference type="ARBA" id="ARBA00002096"/>
    </source>
</evidence>
<gene>
    <name evidence="14" type="ORF">FEG63_29920</name>
</gene>
<proteinExistence type="inferred from homology"/>
<keyword evidence="7" id="KW-0949">S-adenosyl-L-methionine</keyword>
<keyword evidence="5" id="KW-0489">Methyltransferase</keyword>
<comment type="similarity">
    <text evidence="3">Belongs to the nurim family.</text>
</comment>
<comment type="caution">
    <text evidence="14">The sequence shown here is derived from an EMBL/GenBank/DDBJ whole genome shotgun (WGS) entry which is preliminary data.</text>
</comment>
<evidence type="ECO:0000313" key="15">
    <source>
        <dbReference type="Proteomes" id="UP000708347"/>
    </source>
</evidence>
<dbReference type="PANTHER" id="PTHR31040">
    <property type="entry name" value="NURIM"/>
    <property type="match status" value="1"/>
</dbReference>
<evidence type="ECO:0000259" key="13">
    <source>
        <dbReference type="Pfam" id="PF07298"/>
    </source>
</evidence>
<feature type="transmembrane region" description="Helical" evidence="12">
    <location>
        <begin position="133"/>
        <end position="160"/>
    </location>
</feature>
<evidence type="ECO:0000256" key="3">
    <source>
        <dbReference type="ARBA" id="ARBA00010631"/>
    </source>
</evidence>
<feature type="domain" description="NnrU" evidence="13">
    <location>
        <begin position="67"/>
        <end position="217"/>
    </location>
</feature>
<keyword evidence="10 12" id="KW-0472">Membrane</keyword>
<accession>A0ABX2K166</accession>
<evidence type="ECO:0000256" key="2">
    <source>
        <dbReference type="ARBA" id="ARBA00004141"/>
    </source>
</evidence>
<dbReference type="EMBL" id="VBSB01000035">
    <property type="protein sequence ID" value="NTY63744.1"/>
    <property type="molecule type" value="Genomic_DNA"/>
</dbReference>
<dbReference type="EC" id="2.1.1.334" evidence="4"/>
<dbReference type="Pfam" id="PF07298">
    <property type="entry name" value="NnrU"/>
    <property type="match status" value="1"/>
</dbReference>
<evidence type="ECO:0000256" key="12">
    <source>
        <dbReference type="SAM" id="Phobius"/>
    </source>
</evidence>
<keyword evidence="15" id="KW-1185">Reference proteome</keyword>
<dbReference type="PANTHER" id="PTHR31040:SF1">
    <property type="entry name" value="NURIM"/>
    <property type="match status" value="1"/>
</dbReference>
<evidence type="ECO:0000256" key="10">
    <source>
        <dbReference type="ARBA" id="ARBA00023136"/>
    </source>
</evidence>
<evidence type="ECO:0000256" key="7">
    <source>
        <dbReference type="ARBA" id="ARBA00022691"/>
    </source>
</evidence>
<dbReference type="InterPro" id="IPR009915">
    <property type="entry name" value="NnrU_dom"/>
</dbReference>
<organism evidence="14 15">
    <name type="scientific">Mycolicibacterium sphagni</name>
    <dbReference type="NCBI Taxonomy" id="1786"/>
    <lineage>
        <taxon>Bacteria</taxon>
        <taxon>Bacillati</taxon>
        <taxon>Actinomycetota</taxon>
        <taxon>Actinomycetes</taxon>
        <taxon>Mycobacteriales</taxon>
        <taxon>Mycobacteriaceae</taxon>
        <taxon>Mycolicibacterium</taxon>
    </lineage>
</organism>
<comment type="function">
    <text evidence="1">Catalyzes the methylation of methanethiol (MeSH) to yield dimethylsulphide (DMS).</text>
</comment>
<evidence type="ECO:0000256" key="8">
    <source>
        <dbReference type="ARBA" id="ARBA00022692"/>
    </source>
</evidence>
<evidence type="ECO:0000256" key="11">
    <source>
        <dbReference type="ARBA" id="ARBA00048134"/>
    </source>
</evidence>
<comment type="catalytic activity">
    <reaction evidence="11">
        <text>methanethiol + S-adenosyl-L-methionine = dimethyl sulfide + S-adenosyl-L-homocysteine + H(+)</text>
        <dbReference type="Rhea" id="RHEA:50428"/>
        <dbReference type="ChEBI" id="CHEBI:15378"/>
        <dbReference type="ChEBI" id="CHEBI:16007"/>
        <dbReference type="ChEBI" id="CHEBI:17437"/>
        <dbReference type="ChEBI" id="CHEBI:57856"/>
        <dbReference type="ChEBI" id="CHEBI:59789"/>
        <dbReference type="EC" id="2.1.1.334"/>
    </reaction>
</comment>
<dbReference type="InterPro" id="IPR033580">
    <property type="entry name" value="Nurim-like"/>
</dbReference>
<dbReference type="InterPro" id="IPR054700">
    <property type="entry name" value="MddA"/>
</dbReference>
<reference evidence="14 15" key="1">
    <citation type="submission" date="2019-05" db="EMBL/GenBank/DDBJ databases">
        <title>Mycolicibacterium sphagni ENV482 genome assembly.</title>
        <authorList>
            <person name="Chen W."/>
            <person name="Faulkner N.W."/>
            <person name="Hyman M.R."/>
        </authorList>
    </citation>
    <scope>NUCLEOTIDE SEQUENCE [LARGE SCALE GENOMIC DNA]</scope>
    <source>
        <strain evidence="14 15">ENV482</strain>
    </source>
</reference>
<feature type="transmembrane region" description="Helical" evidence="12">
    <location>
        <begin position="94"/>
        <end position="113"/>
    </location>
</feature>
<dbReference type="NCBIfam" id="NF045656">
    <property type="entry name" value="MeththiolMtaseMddA"/>
    <property type="match status" value="1"/>
</dbReference>
<name>A0ABX2K166_9MYCO</name>
<feature type="transmembrane region" description="Helical" evidence="12">
    <location>
        <begin position="55"/>
        <end position="73"/>
    </location>
</feature>
<comment type="subcellular location">
    <subcellularLocation>
        <location evidence="2">Membrane</location>
        <topology evidence="2">Multi-pass membrane protein</topology>
    </subcellularLocation>
</comment>
<keyword evidence="9 12" id="KW-1133">Transmembrane helix</keyword>
<evidence type="ECO:0000256" key="5">
    <source>
        <dbReference type="ARBA" id="ARBA00022603"/>
    </source>
</evidence>
<evidence type="ECO:0000256" key="9">
    <source>
        <dbReference type="ARBA" id="ARBA00022989"/>
    </source>
</evidence>
<evidence type="ECO:0000313" key="14">
    <source>
        <dbReference type="EMBL" id="NTY63744.1"/>
    </source>
</evidence>
<sequence>MTTIPSSARKRTRRVLVVGYGVLSYLVFLIAFLYAIGFVGGIVVPRSVDHGVDGAPFTVALLINSALLGLFAIQHSVMARPAFKRWWTRFVPPVIERSTYVLLASLVLLLMYWQWRTMPAVVWQVDQPAARVLLWTLFAAGWVTVLAATFMINHFELFGLRQVFAAWRGSPNREIGFQATWLYRLVRHPLMLGFLIAFWATPVMTAGHLLFAIGTTGYILIAVQIEERDLVAELGDSYRDYRTTVPAFVPGLRPRRGCPMAGATPKGFSAAPPG</sequence>
<dbReference type="Proteomes" id="UP000708347">
    <property type="component" value="Unassembled WGS sequence"/>
</dbReference>